<keyword evidence="2" id="KW-1185">Reference proteome</keyword>
<sequence length="137" mass="15213">MRDQRDRDKIDALIGGFFSAFDNRGAAPELHRVIDCFTDKAVIVCRSAGQATFHTPLEFALPRIELLTRGALADFHEFETSESTSIFDGIASRTSRYRKAGKLNGEHYSGSGTKCFHLVEVGGDWRISSLAWVDDDA</sequence>
<evidence type="ECO:0000313" key="2">
    <source>
        <dbReference type="Proteomes" id="UP001429984"/>
    </source>
</evidence>
<dbReference type="InterPro" id="IPR032710">
    <property type="entry name" value="NTF2-like_dom_sf"/>
</dbReference>
<dbReference type="SUPFAM" id="SSF54427">
    <property type="entry name" value="NTF2-like"/>
    <property type="match status" value="1"/>
</dbReference>
<dbReference type="Proteomes" id="UP001429984">
    <property type="component" value="Unassembled WGS sequence"/>
</dbReference>
<evidence type="ECO:0000313" key="1">
    <source>
        <dbReference type="EMBL" id="MBF6025041.1"/>
    </source>
</evidence>
<gene>
    <name evidence="1" type="ORF">IU514_13500</name>
</gene>
<protein>
    <submittedName>
        <fullName evidence="1">DUF4440 domain-containing protein</fullName>
    </submittedName>
</protein>
<dbReference type="Gene3D" id="3.10.450.50">
    <property type="match status" value="1"/>
</dbReference>
<name>A0ABS0BBD7_9GAMM</name>
<reference evidence="1 2" key="1">
    <citation type="submission" date="2020-11" db="EMBL/GenBank/DDBJ databases">
        <title>Draft Genome Sequence and Secondary Metabolite Biosynthetic Potential of the Lysobacter niastensis Type strain DSM 18481.</title>
        <authorList>
            <person name="Turrini P."/>
            <person name="Artuso I."/>
            <person name="Tescari M."/>
            <person name="Lugli G.A."/>
            <person name="Frangipani E."/>
            <person name="Ventura M."/>
            <person name="Visca P."/>
        </authorList>
    </citation>
    <scope>NUCLEOTIDE SEQUENCE [LARGE SCALE GENOMIC DNA]</scope>
    <source>
        <strain evidence="1 2">DSM 18481</strain>
    </source>
</reference>
<dbReference type="EMBL" id="JADLZT010000007">
    <property type="protein sequence ID" value="MBF6025041.1"/>
    <property type="molecule type" value="Genomic_DNA"/>
</dbReference>
<organism evidence="1 2">
    <name type="scientific">Lysobacter niastensis</name>
    <dbReference type="NCBI Taxonomy" id="380629"/>
    <lineage>
        <taxon>Bacteria</taxon>
        <taxon>Pseudomonadati</taxon>
        <taxon>Pseudomonadota</taxon>
        <taxon>Gammaproteobacteria</taxon>
        <taxon>Lysobacterales</taxon>
        <taxon>Lysobacteraceae</taxon>
        <taxon>Lysobacter</taxon>
    </lineage>
</organism>
<proteinExistence type="predicted"/>
<comment type="caution">
    <text evidence="1">The sequence shown here is derived from an EMBL/GenBank/DDBJ whole genome shotgun (WGS) entry which is preliminary data.</text>
</comment>
<dbReference type="RefSeq" id="WP_194931652.1">
    <property type="nucleotide sequence ID" value="NZ_JADLZT010000007.1"/>
</dbReference>
<accession>A0ABS0BBD7</accession>